<evidence type="ECO:0000313" key="2">
    <source>
        <dbReference type="Proteomes" id="UP000078492"/>
    </source>
</evidence>
<accession>A0A151JAX2</accession>
<keyword evidence="2" id="KW-1185">Reference proteome</keyword>
<protein>
    <submittedName>
        <fullName evidence="1">Uncharacterized protein</fullName>
    </submittedName>
</protein>
<dbReference type="KEGG" id="tcz:108759256"/>
<gene>
    <name evidence="1" type="ORF">ALC57_05349</name>
</gene>
<reference evidence="1 2" key="1">
    <citation type="submission" date="2015-09" db="EMBL/GenBank/DDBJ databases">
        <title>Trachymyrmex cornetzi WGS genome.</title>
        <authorList>
            <person name="Nygaard S."/>
            <person name="Hu H."/>
            <person name="Boomsma J."/>
            <person name="Zhang G."/>
        </authorList>
    </citation>
    <scope>NUCLEOTIDE SEQUENCE [LARGE SCALE GENOMIC DNA]</scope>
    <source>
        <strain evidence="1">Tcor2-1</strain>
        <tissue evidence="1">Whole body</tissue>
    </source>
</reference>
<dbReference type="EMBL" id="KQ979203">
    <property type="protein sequence ID" value="KYN22264.1"/>
    <property type="molecule type" value="Genomic_DNA"/>
</dbReference>
<sequence length="119" mass="13511">MDLNTTILPSSSPCAFRTTLNKTSKNAYVKPPVKRSPLASNLSPMRKAKIPKVSPESEEVQYAILDALREEHVGSDAIKGILLRLGEGLRRLPYRRRAELEIEWLRQLREAELECNEIP</sequence>
<proteinExistence type="predicted"/>
<organism evidence="1 2">
    <name type="scientific">Trachymyrmex cornetzi</name>
    <dbReference type="NCBI Taxonomy" id="471704"/>
    <lineage>
        <taxon>Eukaryota</taxon>
        <taxon>Metazoa</taxon>
        <taxon>Ecdysozoa</taxon>
        <taxon>Arthropoda</taxon>
        <taxon>Hexapoda</taxon>
        <taxon>Insecta</taxon>
        <taxon>Pterygota</taxon>
        <taxon>Neoptera</taxon>
        <taxon>Endopterygota</taxon>
        <taxon>Hymenoptera</taxon>
        <taxon>Apocrita</taxon>
        <taxon>Aculeata</taxon>
        <taxon>Formicoidea</taxon>
        <taxon>Formicidae</taxon>
        <taxon>Myrmicinae</taxon>
        <taxon>Trachymyrmex</taxon>
    </lineage>
</organism>
<dbReference type="STRING" id="471704.A0A151JAX2"/>
<dbReference type="Proteomes" id="UP000078492">
    <property type="component" value="Unassembled WGS sequence"/>
</dbReference>
<evidence type="ECO:0000313" key="1">
    <source>
        <dbReference type="EMBL" id="KYN22264.1"/>
    </source>
</evidence>
<dbReference type="AlphaFoldDB" id="A0A151JAX2"/>
<name>A0A151JAX2_9HYME</name>